<dbReference type="CDD" id="cd03221">
    <property type="entry name" value="ABCF_EF-3"/>
    <property type="match status" value="1"/>
</dbReference>
<dbReference type="FunFam" id="3.40.50.300:FF:001092">
    <property type="entry name" value="ATP-binding cassette sub-family F member 2"/>
    <property type="match status" value="1"/>
</dbReference>
<dbReference type="PANTHER" id="PTHR19211:SF14">
    <property type="entry name" value="ATP-BINDING CASSETTE SUB-FAMILY F MEMBER 1"/>
    <property type="match status" value="1"/>
</dbReference>
<comment type="subcellular location">
    <subcellularLocation>
        <location evidence="1">Cell inner membrane</location>
    </subcellularLocation>
</comment>
<dbReference type="SUPFAM" id="SSF52540">
    <property type="entry name" value="P-loop containing nucleoside triphosphate hydrolases"/>
    <property type="match status" value="2"/>
</dbReference>
<dbReference type="EMBL" id="LC171366">
    <property type="protein sequence ID" value="BBA73570.1"/>
    <property type="molecule type" value="Genomic_DNA"/>
</dbReference>
<evidence type="ECO:0000256" key="3">
    <source>
        <dbReference type="ARBA" id="ARBA00022737"/>
    </source>
</evidence>
<dbReference type="GO" id="GO:0016887">
    <property type="term" value="F:ATP hydrolysis activity"/>
    <property type="evidence" value="ECO:0007669"/>
    <property type="project" value="InterPro"/>
</dbReference>
<sequence length="399" mass="44765">MRVALAATLFREPDLLLLDEPTNHLDLEAALWLEGWLKNYPHTVLLVSHDRGLLNRVVDMTIHLEASKLTVYSGGYDQFVETRRLRLDHLAALRKRQIAEREHMMAFVEKFRARKSTARQAQSRLKAISKMEPIVALIEDQSIRFDFPLPEPLSPPLLSLDKVSVGYDDKPVLRDLTLRISPEDRIALLGANGNGKSTLVKLLAGRLTPMNGELRRSPKLKVGYFAQHQAEELDLSLSAIGQMREVMSGASDQEVRSFLGRFGFVQSRAETRIADMSGGEKARLLLALMARNAPQLLLLDEPTNHLDVDSRQALVQALNEYPGAVVLITHDPHLVELTADRLFLVNGGSVRPFVGNLEDYRQMLTSQRREGRNRGETQPAQQTGRTKSVDSFPKSIVDS</sequence>
<keyword evidence="5 8" id="KW-0067">ATP-binding</keyword>
<dbReference type="InterPro" id="IPR017871">
    <property type="entry name" value="ABC_transporter-like_CS"/>
</dbReference>
<dbReference type="PROSITE" id="PS50893">
    <property type="entry name" value="ABC_TRANSPORTER_2"/>
    <property type="match status" value="1"/>
</dbReference>
<feature type="domain" description="ABC transporter" evidence="7">
    <location>
        <begin position="158"/>
        <end position="372"/>
    </location>
</feature>
<accession>A0A292GQD8</accession>
<dbReference type="GO" id="GO:0005524">
    <property type="term" value="F:ATP binding"/>
    <property type="evidence" value="ECO:0007669"/>
    <property type="project" value="UniProtKB-KW"/>
</dbReference>
<evidence type="ECO:0000313" key="8">
    <source>
        <dbReference type="EMBL" id="BBA73570.1"/>
    </source>
</evidence>
<evidence type="ECO:0000256" key="4">
    <source>
        <dbReference type="ARBA" id="ARBA00022741"/>
    </source>
</evidence>
<dbReference type="Pfam" id="PF12848">
    <property type="entry name" value="ABC_tran_Xtn"/>
    <property type="match status" value="1"/>
</dbReference>
<dbReference type="InterPro" id="IPR027417">
    <property type="entry name" value="P-loop_NTPase"/>
</dbReference>
<comment type="similarity">
    <text evidence="2">Belongs to the ABC transporter superfamily.</text>
</comment>
<name>A0A292GQD8_9HYPH</name>
<feature type="compositionally biased region" description="Polar residues" evidence="6">
    <location>
        <begin position="376"/>
        <end position="386"/>
    </location>
</feature>
<evidence type="ECO:0000256" key="2">
    <source>
        <dbReference type="ARBA" id="ARBA00005417"/>
    </source>
</evidence>
<dbReference type="PANTHER" id="PTHR19211">
    <property type="entry name" value="ATP-BINDING TRANSPORT PROTEIN-RELATED"/>
    <property type="match status" value="1"/>
</dbReference>
<dbReference type="Pfam" id="PF00005">
    <property type="entry name" value="ABC_tran"/>
    <property type="match status" value="1"/>
</dbReference>
<protein>
    <submittedName>
        <fullName evidence="8">ABC transporter ATP-binding protein</fullName>
    </submittedName>
</protein>
<dbReference type="InterPro" id="IPR032781">
    <property type="entry name" value="ABC_tran_Xtn"/>
</dbReference>
<dbReference type="PROSITE" id="PS00211">
    <property type="entry name" value="ABC_TRANSPORTER_1"/>
    <property type="match status" value="1"/>
</dbReference>
<dbReference type="InterPro" id="IPR050611">
    <property type="entry name" value="ABCF"/>
</dbReference>
<organism evidence="8">
    <name type="scientific">Ochrobactrum sp. PW1</name>
    <dbReference type="NCBI Taxonomy" id="1882222"/>
    <lineage>
        <taxon>Bacteria</taxon>
        <taxon>Pseudomonadati</taxon>
        <taxon>Pseudomonadota</taxon>
        <taxon>Alphaproteobacteria</taxon>
        <taxon>Hyphomicrobiales</taxon>
        <taxon>Brucellaceae</taxon>
        <taxon>Brucella/Ochrobactrum group</taxon>
        <taxon>Ochrobactrum</taxon>
    </lineage>
</organism>
<dbReference type="InterPro" id="IPR003439">
    <property type="entry name" value="ABC_transporter-like_ATP-bd"/>
</dbReference>
<evidence type="ECO:0000256" key="5">
    <source>
        <dbReference type="ARBA" id="ARBA00022840"/>
    </source>
</evidence>
<feature type="region of interest" description="Disordered" evidence="6">
    <location>
        <begin position="366"/>
        <end position="399"/>
    </location>
</feature>
<dbReference type="SMART" id="SM00382">
    <property type="entry name" value="AAA"/>
    <property type="match status" value="1"/>
</dbReference>
<evidence type="ECO:0000256" key="1">
    <source>
        <dbReference type="ARBA" id="ARBA00004533"/>
    </source>
</evidence>
<evidence type="ECO:0000259" key="7">
    <source>
        <dbReference type="PROSITE" id="PS50893"/>
    </source>
</evidence>
<keyword evidence="4" id="KW-0547">Nucleotide-binding</keyword>
<proteinExistence type="inferred from homology"/>
<dbReference type="InterPro" id="IPR003593">
    <property type="entry name" value="AAA+_ATPase"/>
</dbReference>
<dbReference type="GO" id="GO:0005886">
    <property type="term" value="C:plasma membrane"/>
    <property type="evidence" value="ECO:0007669"/>
    <property type="project" value="UniProtKB-SubCell"/>
</dbReference>
<keyword evidence="3" id="KW-0677">Repeat</keyword>
<evidence type="ECO:0000256" key="6">
    <source>
        <dbReference type="SAM" id="MobiDB-lite"/>
    </source>
</evidence>
<dbReference type="Gene3D" id="3.40.50.300">
    <property type="entry name" value="P-loop containing nucleotide triphosphate hydrolases"/>
    <property type="match status" value="2"/>
</dbReference>
<reference evidence="8" key="1">
    <citation type="submission" date="2016-07" db="EMBL/GenBank/DDBJ databases">
        <title>Genomics reveals synergistic degradation of pyrene by five bacteria in a mangrove sediment-derived bacterial consortium.</title>
        <authorList>
            <person name="Wanapaisan P."/>
            <person name="Vejarano F."/>
            <person name="Chakraborty J."/>
            <person name="Shintani M."/>
            <person name="Muangchinda C."/>
            <person name="Laothamteep N."/>
            <person name="Suzuki-Minakuchi C."/>
            <person name="Inoue K."/>
            <person name="Nojiri H."/>
            <person name="Pinyakong O."/>
        </authorList>
    </citation>
    <scope>NUCLEOTIDE SEQUENCE</scope>
    <source>
        <strain evidence="8">PW1</strain>
    </source>
</reference>
<dbReference type="AlphaFoldDB" id="A0A292GQD8"/>